<dbReference type="InterPro" id="IPR001790">
    <property type="entry name" value="Ribosomal_uL10"/>
</dbReference>
<dbReference type="GO" id="GO:0003735">
    <property type="term" value="F:structural constituent of ribosome"/>
    <property type="evidence" value="ECO:0007669"/>
    <property type="project" value="InterPro"/>
</dbReference>
<keyword evidence="6" id="KW-0699">rRNA-binding</keyword>
<organism evidence="7 8">
    <name type="scientific">Suicoccus acidiformans</name>
    <dbReference type="NCBI Taxonomy" id="2036206"/>
    <lineage>
        <taxon>Bacteria</taxon>
        <taxon>Bacillati</taxon>
        <taxon>Bacillota</taxon>
        <taxon>Bacilli</taxon>
        <taxon>Lactobacillales</taxon>
        <taxon>Aerococcaceae</taxon>
        <taxon>Suicoccus</taxon>
    </lineage>
</organism>
<protein>
    <recommendedName>
        <fullName evidence="5 6">Large ribosomal subunit protein uL10</fullName>
    </recommendedName>
</protein>
<dbReference type="Proteomes" id="UP000263232">
    <property type="component" value="Chromosome"/>
</dbReference>
<comment type="similarity">
    <text evidence="1 6">Belongs to the universal ribosomal protein uL10 family.</text>
</comment>
<dbReference type="InterPro" id="IPR047865">
    <property type="entry name" value="Ribosomal_uL10_bac_type"/>
</dbReference>
<dbReference type="GO" id="GO:0070180">
    <property type="term" value="F:large ribosomal subunit rRNA binding"/>
    <property type="evidence" value="ECO:0007669"/>
    <property type="project" value="UniProtKB-UniRule"/>
</dbReference>
<dbReference type="RefSeq" id="WP_118991497.1">
    <property type="nucleotide sequence ID" value="NZ_CP023434.1"/>
</dbReference>
<dbReference type="Gene3D" id="6.10.250.290">
    <property type="match status" value="1"/>
</dbReference>
<sequence length="180" mass="19362">MVRRVVSREEKQAEMQAVAESFENSASIVIIDYLGLNVAEVTELRKNLRDNGVQMKVVKNSILRRAADHVGLEGLDEVFAGPTAICISEDDVVAPAKILVDAAKDFEALEIKGGIIEGQVSSIEEIETVAKLPSREGLLSMLLSVLEAPMRNTASVLSQANPARKMAYALKAVSDQKGAA</sequence>
<dbReference type="GO" id="GO:0015934">
    <property type="term" value="C:large ribosomal subunit"/>
    <property type="evidence" value="ECO:0007669"/>
    <property type="project" value="InterPro"/>
</dbReference>
<evidence type="ECO:0000313" key="7">
    <source>
        <dbReference type="EMBL" id="AXY26643.1"/>
    </source>
</evidence>
<dbReference type="InterPro" id="IPR002363">
    <property type="entry name" value="Ribosomal_uL10_CS_bac"/>
</dbReference>
<dbReference type="KEGG" id="abae:CL176_11900"/>
<keyword evidence="2 6" id="KW-0689">Ribosomal protein</keyword>
<dbReference type="CDD" id="cd05797">
    <property type="entry name" value="Ribosomal_L10"/>
    <property type="match status" value="1"/>
</dbReference>
<dbReference type="InterPro" id="IPR022973">
    <property type="entry name" value="Ribosomal_uL10_bac"/>
</dbReference>
<dbReference type="EMBL" id="CP023434">
    <property type="protein sequence ID" value="AXY26643.1"/>
    <property type="molecule type" value="Genomic_DNA"/>
</dbReference>
<evidence type="ECO:0000256" key="6">
    <source>
        <dbReference type="HAMAP-Rule" id="MF_00362"/>
    </source>
</evidence>
<dbReference type="NCBIfam" id="NF000955">
    <property type="entry name" value="PRK00099.1-1"/>
    <property type="match status" value="1"/>
</dbReference>
<evidence type="ECO:0000256" key="1">
    <source>
        <dbReference type="ARBA" id="ARBA00008889"/>
    </source>
</evidence>
<comment type="function">
    <text evidence="6">Forms part of the ribosomal stalk, playing a central role in the interaction of the ribosome with GTP-bound translation factors.</text>
</comment>
<proteinExistence type="inferred from homology"/>
<dbReference type="AlphaFoldDB" id="A0A347WNI6"/>
<reference evidence="7 8" key="1">
    <citation type="submission" date="2017-09" db="EMBL/GenBank/DDBJ databases">
        <title>Complete genome sequence of Oxytococcus suis strain ZY16052.</title>
        <authorList>
            <person name="Li F."/>
        </authorList>
    </citation>
    <scope>NUCLEOTIDE SEQUENCE [LARGE SCALE GENOMIC DNA]</scope>
    <source>
        <strain evidence="7 8">ZY16052</strain>
    </source>
</reference>
<keyword evidence="6" id="KW-0694">RNA-binding</keyword>
<dbReference type="PANTHER" id="PTHR11560">
    <property type="entry name" value="39S RIBOSOMAL PROTEIN L10, MITOCHONDRIAL"/>
    <property type="match status" value="1"/>
</dbReference>
<accession>A0A347WNI6</accession>
<evidence type="ECO:0000313" key="8">
    <source>
        <dbReference type="Proteomes" id="UP000263232"/>
    </source>
</evidence>
<dbReference type="GO" id="GO:0006412">
    <property type="term" value="P:translation"/>
    <property type="evidence" value="ECO:0007669"/>
    <property type="project" value="UniProtKB-UniRule"/>
</dbReference>
<gene>
    <name evidence="6" type="primary">rplJ</name>
    <name evidence="7" type="ORF">CL176_11900</name>
</gene>
<dbReference type="Gene3D" id="3.30.70.1730">
    <property type="match status" value="1"/>
</dbReference>
<evidence type="ECO:0000256" key="5">
    <source>
        <dbReference type="ARBA" id="ARBA00035202"/>
    </source>
</evidence>
<keyword evidence="3 6" id="KW-0687">Ribonucleoprotein</keyword>
<dbReference type="PROSITE" id="PS01109">
    <property type="entry name" value="RIBOSOMAL_L10"/>
    <property type="match status" value="1"/>
</dbReference>
<dbReference type="Pfam" id="PF00466">
    <property type="entry name" value="Ribosomal_L10"/>
    <property type="match status" value="1"/>
</dbReference>
<name>A0A347WNI6_9LACT</name>
<keyword evidence="8" id="KW-1185">Reference proteome</keyword>
<evidence type="ECO:0000256" key="3">
    <source>
        <dbReference type="ARBA" id="ARBA00023274"/>
    </source>
</evidence>
<dbReference type="SUPFAM" id="SSF160369">
    <property type="entry name" value="Ribosomal protein L10-like"/>
    <property type="match status" value="1"/>
</dbReference>
<evidence type="ECO:0000256" key="4">
    <source>
        <dbReference type="ARBA" id="ARBA00026025"/>
    </source>
</evidence>
<dbReference type="OrthoDB" id="9808307at2"/>
<dbReference type="HAMAP" id="MF_00362">
    <property type="entry name" value="Ribosomal_uL10"/>
    <property type="match status" value="1"/>
</dbReference>
<dbReference type="InterPro" id="IPR043141">
    <property type="entry name" value="Ribosomal_uL10-like_sf"/>
</dbReference>
<comment type="subunit">
    <text evidence="4 6">Part of the ribosomal stalk of the 50S ribosomal subunit. The N-terminus interacts with L11 and the large rRNA to form the base of the stalk. The C-terminus forms an elongated spine to which L12 dimers bind in a sequential fashion forming a multimeric L10(L12)X complex.</text>
</comment>
<evidence type="ECO:0000256" key="2">
    <source>
        <dbReference type="ARBA" id="ARBA00022980"/>
    </source>
</evidence>